<name>A0AAU6R644_9CAUD</name>
<evidence type="ECO:0000256" key="1">
    <source>
        <dbReference type="SAM" id="MobiDB-lite"/>
    </source>
</evidence>
<proteinExistence type="predicted"/>
<evidence type="ECO:0000313" key="2">
    <source>
        <dbReference type="EMBL" id="WZE63488.1"/>
    </source>
</evidence>
<protein>
    <submittedName>
        <fullName evidence="2">Uncharacterized protein</fullName>
    </submittedName>
</protein>
<dbReference type="EMBL" id="OR756649">
    <property type="protein sequence ID" value="WZE63488.1"/>
    <property type="molecule type" value="Genomic_DNA"/>
</dbReference>
<reference evidence="2" key="1">
    <citation type="submission" date="2023-10" db="EMBL/GenBank/DDBJ databases">
        <title>Two new lytic phages for Micrococcus sp. strain 1402.</title>
        <authorList>
            <person name="Petrzik K."/>
        </authorList>
    </citation>
    <scope>NUCLEOTIDE SEQUENCE</scope>
</reference>
<feature type="region of interest" description="Disordered" evidence="1">
    <location>
        <begin position="128"/>
        <end position="155"/>
    </location>
</feature>
<sequence length="260" mass="28498">MRHQFIGGPLDGKVRVFTSDEEVTAVPWEEYVRDAEVSSSVDGVLETLVWRARTQTPEYANLVAAIGAQPGDVITVTLPREPVDGGYDTVKASLDGHVQERVEITAENREERLRELQRDAESRITGAALRERGFVPENHPGDGSSNASPATADLTPERVPVPDVQVETTENSIQVTGPEMGDYGTLPGENIWDTFEERRKKVKGFPRWQWGSRLVEGGSSSLGDRLEKGKVTNSDAKKLGLESIDAVYLSADALLRELGV</sequence>
<organism evidence="2">
    <name type="scientific">Micrococcus phage Kurnik</name>
    <dbReference type="NCBI Taxonomy" id="3092208"/>
    <lineage>
        <taxon>Viruses</taxon>
        <taxon>Duplodnaviria</taxon>
        <taxon>Heunggongvirae</taxon>
        <taxon>Uroviricota</taxon>
        <taxon>Caudoviricetes</taxon>
    </lineage>
</organism>
<accession>A0AAU6R644</accession>